<name>A0A0C2BND4_9BILA</name>
<protein>
    <submittedName>
        <fullName evidence="1">Uncharacterized protein</fullName>
    </submittedName>
</protein>
<evidence type="ECO:0000313" key="1">
    <source>
        <dbReference type="EMBL" id="KIH45338.1"/>
    </source>
</evidence>
<dbReference type="EMBL" id="KN772889">
    <property type="protein sequence ID" value="KIH45338.1"/>
    <property type="molecule type" value="Genomic_DNA"/>
</dbReference>
<keyword evidence="2" id="KW-1185">Reference proteome</keyword>
<reference evidence="1 2" key="1">
    <citation type="submission" date="2013-12" db="EMBL/GenBank/DDBJ databases">
        <title>Draft genome of the parsitic nematode Ancylostoma duodenale.</title>
        <authorList>
            <person name="Mitreva M."/>
        </authorList>
    </citation>
    <scope>NUCLEOTIDE SEQUENCE [LARGE SCALE GENOMIC DNA]</scope>
    <source>
        <strain evidence="1 2">Zhejiang</strain>
    </source>
</reference>
<dbReference type="Proteomes" id="UP000054047">
    <property type="component" value="Unassembled WGS sequence"/>
</dbReference>
<gene>
    <name evidence="1" type="ORF">ANCDUO_24622</name>
</gene>
<sequence length="93" mass="10996">AKQHLINRLKPNPQGFIALDNFMKLPVAEEYQLRKNSTTEGEWKLVPFFDWFFKLAEIVNKYLYSMWYDGMISVDKKVEDTSETSYPIDAELL</sequence>
<evidence type="ECO:0000313" key="2">
    <source>
        <dbReference type="Proteomes" id="UP000054047"/>
    </source>
</evidence>
<dbReference type="OrthoDB" id="19300at2759"/>
<dbReference type="AlphaFoldDB" id="A0A0C2BND4"/>
<dbReference type="Gene3D" id="1.10.238.10">
    <property type="entry name" value="EF-hand"/>
    <property type="match status" value="1"/>
</dbReference>
<accession>A0A0C2BND4</accession>
<proteinExistence type="predicted"/>
<organism evidence="1 2">
    <name type="scientific">Ancylostoma duodenale</name>
    <dbReference type="NCBI Taxonomy" id="51022"/>
    <lineage>
        <taxon>Eukaryota</taxon>
        <taxon>Metazoa</taxon>
        <taxon>Ecdysozoa</taxon>
        <taxon>Nematoda</taxon>
        <taxon>Chromadorea</taxon>
        <taxon>Rhabditida</taxon>
        <taxon>Rhabditina</taxon>
        <taxon>Rhabditomorpha</taxon>
        <taxon>Strongyloidea</taxon>
        <taxon>Ancylostomatidae</taxon>
        <taxon>Ancylostomatinae</taxon>
        <taxon>Ancylostoma</taxon>
    </lineage>
</organism>
<feature type="non-terminal residue" evidence="1">
    <location>
        <position position="1"/>
    </location>
</feature>